<sequence>MSEELFKCNFQTVGKLFNDAMQLLWPSGVKYENVLLFVTDVAPYMVKAADSLTVLFPNLIHLTCLAHGIHRVYETIRAEYTTVDKMIANVKKNTFKSSKPNT</sequence>
<dbReference type="AlphaFoldDB" id="A0A2S2PHA5"/>
<proteinExistence type="predicted"/>
<evidence type="ECO:0000259" key="1">
    <source>
        <dbReference type="Pfam" id="PF04937"/>
    </source>
</evidence>
<dbReference type="Pfam" id="PF04937">
    <property type="entry name" value="DUF659"/>
    <property type="match status" value="1"/>
</dbReference>
<name>A0A2S2PHA5_SCHGA</name>
<protein>
    <recommendedName>
        <fullName evidence="1">DUF659 domain-containing protein</fullName>
    </recommendedName>
</protein>
<feature type="domain" description="DUF659" evidence="1">
    <location>
        <begin position="29"/>
        <end position="92"/>
    </location>
</feature>
<dbReference type="EMBL" id="GGMR01016201">
    <property type="protein sequence ID" value="MBY28820.1"/>
    <property type="molecule type" value="Transcribed_RNA"/>
</dbReference>
<organism evidence="2">
    <name type="scientific">Schizaphis graminum</name>
    <name type="common">Green bug aphid</name>
    <dbReference type="NCBI Taxonomy" id="13262"/>
    <lineage>
        <taxon>Eukaryota</taxon>
        <taxon>Metazoa</taxon>
        <taxon>Ecdysozoa</taxon>
        <taxon>Arthropoda</taxon>
        <taxon>Hexapoda</taxon>
        <taxon>Insecta</taxon>
        <taxon>Pterygota</taxon>
        <taxon>Neoptera</taxon>
        <taxon>Paraneoptera</taxon>
        <taxon>Hemiptera</taxon>
        <taxon>Sternorrhyncha</taxon>
        <taxon>Aphidomorpha</taxon>
        <taxon>Aphidoidea</taxon>
        <taxon>Aphididae</taxon>
        <taxon>Aphidini</taxon>
        <taxon>Schizaphis</taxon>
    </lineage>
</organism>
<accession>A0A2S2PHA5</accession>
<dbReference type="InterPro" id="IPR007021">
    <property type="entry name" value="DUF659"/>
</dbReference>
<evidence type="ECO:0000313" key="2">
    <source>
        <dbReference type="EMBL" id="MBY28820.1"/>
    </source>
</evidence>
<reference evidence="2" key="1">
    <citation type="submission" date="2018-04" db="EMBL/GenBank/DDBJ databases">
        <title>Transcriptome of Schizaphis graminum biotype I.</title>
        <authorList>
            <person name="Scully E.D."/>
            <person name="Geib S.M."/>
            <person name="Palmer N.A."/>
            <person name="Koch K."/>
            <person name="Bradshaw J."/>
            <person name="Heng-Moss T."/>
            <person name="Sarath G."/>
        </authorList>
    </citation>
    <scope>NUCLEOTIDE SEQUENCE</scope>
</reference>
<gene>
    <name evidence="2" type="ORF">g.37273</name>
</gene>